<keyword evidence="6" id="KW-1185">Reference proteome</keyword>
<dbReference type="SUPFAM" id="SSF54184">
    <property type="entry name" value="Penicillin-binding protein 2x (pbp-2x), c-terminal domain"/>
    <property type="match status" value="2"/>
</dbReference>
<dbReference type="Pfam" id="PF03793">
    <property type="entry name" value="PASTA"/>
    <property type="match status" value="2"/>
</dbReference>
<dbReference type="EC" id="2.4.1.129" evidence="5"/>
<dbReference type="InterPro" id="IPR036138">
    <property type="entry name" value="PBP_dimer_sf"/>
</dbReference>
<reference evidence="6" key="1">
    <citation type="submission" date="2014-07" db="EMBL/GenBank/DDBJ databases">
        <authorList>
            <person name="Wibberg D."/>
        </authorList>
    </citation>
    <scope>NUCLEOTIDE SEQUENCE [LARGE SCALE GENOMIC DNA]</scope>
    <source>
        <strain evidence="6">DG5</strain>
    </source>
</reference>
<dbReference type="InterPro" id="IPR005543">
    <property type="entry name" value="PASTA_dom"/>
</dbReference>
<dbReference type="PANTHER" id="PTHR30627:SF1">
    <property type="entry name" value="PEPTIDOGLYCAN D,D-TRANSPEPTIDASE FTSI"/>
    <property type="match status" value="1"/>
</dbReference>
<feature type="domain" description="PASTA" evidence="4">
    <location>
        <begin position="606"/>
        <end position="666"/>
    </location>
</feature>
<evidence type="ECO:0000313" key="5">
    <source>
        <dbReference type="EMBL" id="CDZ24433.1"/>
    </source>
</evidence>
<dbReference type="InterPro" id="IPR001460">
    <property type="entry name" value="PCN-bd_Tpept"/>
</dbReference>
<keyword evidence="3" id="KW-0472">Membrane</keyword>
<dbReference type="HOGENOM" id="CLU_009289_6_0_9"/>
<protein>
    <submittedName>
        <fullName evidence="5">Peptidoglycan glycosyltransferase</fullName>
        <ecNumber evidence="5">2.4.1.129</ecNumber>
    </submittedName>
</protein>
<dbReference type="GO" id="GO:0071555">
    <property type="term" value="P:cell wall organization"/>
    <property type="evidence" value="ECO:0007669"/>
    <property type="project" value="TreeGrafter"/>
</dbReference>
<dbReference type="InterPro" id="IPR050515">
    <property type="entry name" value="Beta-lactam/transpept"/>
</dbReference>
<name>A0A078KPU1_9FIRM</name>
<dbReference type="KEGG" id="ccel:CCDG5_1319"/>
<evidence type="ECO:0000313" key="6">
    <source>
        <dbReference type="Proteomes" id="UP000032431"/>
    </source>
</evidence>
<evidence type="ECO:0000256" key="1">
    <source>
        <dbReference type="ARBA" id="ARBA00004370"/>
    </source>
</evidence>
<comment type="similarity">
    <text evidence="2">Belongs to the transpeptidase family.</text>
</comment>
<dbReference type="SUPFAM" id="SSF56519">
    <property type="entry name" value="Penicillin binding protein dimerisation domain"/>
    <property type="match status" value="1"/>
</dbReference>
<dbReference type="SUPFAM" id="SSF56601">
    <property type="entry name" value="beta-lactamase/transpeptidase-like"/>
    <property type="match status" value="1"/>
</dbReference>
<dbReference type="Gene3D" id="3.90.1310.10">
    <property type="entry name" value="Penicillin-binding protein 2a (Domain 2)"/>
    <property type="match status" value="1"/>
</dbReference>
<dbReference type="PATRIC" id="fig|29343.3.peg.1389"/>
<dbReference type="CDD" id="cd06575">
    <property type="entry name" value="PASTA_Pbp2x-like_2"/>
    <property type="match status" value="1"/>
</dbReference>
<dbReference type="CDD" id="cd06576">
    <property type="entry name" value="PASTA_Pbp2x-like_1"/>
    <property type="match status" value="1"/>
</dbReference>
<dbReference type="InterPro" id="IPR005311">
    <property type="entry name" value="PBP_dimer"/>
</dbReference>
<dbReference type="PANTHER" id="PTHR30627">
    <property type="entry name" value="PEPTIDOGLYCAN D,D-TRANSPEPTIDASE"/>
    <property type="match status" value="1"/>
</dbReference>
<evidence type="ECO:0000256" key="3">
    <source>
        <dbReference type="ARBA" id="ARBA00023136"/>
    </source>
</evidence>
<dbReference type="EMBL" id="LM995447">
    <property type="protein sequence ID" value="CDZ24433.1"/>
    <property type="molecule type" value="Genomic_DNA"/>
</dbReference>
<keyword evidence="5" id="KW-0808">Transferase</keyword>
<dbReference type="SMART" id="SM00740">
    <property type="entry name" value="PASTA"/>
    <property type="match status" value="2"/>
</dbReference>
<dbReference type="GO" id="GO:0005886">
    <property type="term" value="C:plasma membrane"/>
    <property type="evidence" value="ECO:0007669"/>
    <property type="project" value="TreeGrafter"/>
</dbReference>
<dbReference type="Pfam" id="PF00905">
    <property type="entry name" value="Transpeptidase"/>
    <property type="match status" value="1"/>
</dbReference>
<proteinExistence type="inferred from homology"/>
<dbReference type="InterPro" id="IPR012338">
    <property type="entry name" value="Beta-lactam/transpept-like"/>
</dbReference>
<dbReference type="Pfam" id="PF03717">
    <property type="entry name" value="PBP_dimer"/>
    <property type="match status" value="1"/>
</dbReference>
<evidence type="ECO:0000259" key="4">
    <source>
        <dbReference type="PROSITE" id="PS51178"/>
    </source>
</evidence>
<organism evidence="5 6">
    <name type="scientific">[Clostridium] cellulosi</name>
    <dbReference type="NCBI Taxonomy" id="29343"/>
    <lineage>
        <taxon>Bacteria</taxon>
        <taxon>Bacillati</taxon>
        <taxon>Bacillota</taxon>
        <taxon>Clostridia</taxon>
        <taxon>Eubacteriales</taxon>
        <taxon>Oscillospiraceae</taxon>
        <taxon>Oscillospiraceae incertae sedis</taxon>
    </lineage>
</organism>
<accession>A0A078KPU1</accession>
<sequence>MVSPTLAMKKKMTIVLAFFFVLGFTVLIGRLVKLQFIDGAFYQQKALDQQLSVTTINANRGTIYDRNMKPLAQSATVWDVYVSPSYITDDKKSTREEKLNKIASGLSKIINVDEKTIYSKISKKTSYVVLAKKVENDVATLVKEFAKENGYSCIGVVENSKRYYPFNNFASQVIGFTGTDNQGLAGIEAYYDSVLKGVNGRVVTAKNAKGTDMPYDFQDRVEAKDGISLVLTIDEVVQHYLEKNLQSAYVDCKVGVGVTGIVMDVKTGEILAMSTQPSFDPNNPFEITKPTVQQRIASLAGDEQKQAKNEALQDQWQNKAITNPYEPGSTYKIITAAAALNEGVVKETDEFNDPGSINVKGTQFHCWKAGGHGHQTFIEGFENSCNVVFIEVGQRLGVLNTYKYFTAFGLNSKTGIDLPGEAVGISYTDKTMGPVELASISFGQSNTITPIQLITAVAAVANGGKLVQPHVVKEELDSNGNVVKTFGTVVKRQVISEEVSRQMCAIMQKEVTEGTGNNAYVAGYRIGGKTGTSQKLGNEDKNARIASFVGIAPADDPQIAVLLEIDEPHSDNKYGGVIAAPVVGKLLSEILPYLGVEPQYTPEEQAKLDVKTPNLVGMDIDEAIRKLQNDKLNETTIGKGKKVTAQVPESGRPIPRGGRVILYTGNAEIENTITVPNVIGMTPSQANSVISARNLNIEISGTGLSEKGVKAYNQSPSAGQKVAPGTVITVQFRNEDVKVE</sequence>
<dbReference type="Proteomes" id="UP000032431">
    <property type="component" value="Chromosome I"/>
</dbReference>
<dbReference type="GO" id="GO:0016757">
    <property type="term" value="F:glycosyltransferase activity"/>
    <property type="evidence" value="ECO:0007669"/>
    <property type="project" value="UniProtKB-KW"/>
</dbReference>
<dbReference type="PROSITE" id="PS51178">
    <property type="entry name" value="PASTA"/>
    <property type="match status" value="2"/>
</dbReference>
<feature type="domain" description="PASTA" evidence="4">
    <location>
        <begin position="669"/>
        <end position="734"/>
    </location>
</feature>
<gene>
    <name evidence="5" type="ORF">CCDG5_1319</name>
</gene>
<evidence type="ECO:0000256" key="2">
    <source>
        <dbReference type="ARBA" id="ARBA00007171"/>
    </source>
</evidence>
<comment type="subcellular location">
    <subcellularLocation>
        <location evidence="1">Membrane</location>
    </subcellularLocation>
</comment>
<keyword evidence="5" id="KW-0328">Glycosyltransferase</keyword>
<dbReference type="Gene3D" id="3.30.10.20">
    <property type="match status" value="1"/>
</dbReference>
<dbReference type="GO" id="GO:0008658">
    <property type="term" value="F:penicillin binding"/>
    <property type="evidence" value="ECO:0007669"/>
    <property type="project" value="InterPro"/>
</dbReference>
<dbReference type="AlphaFoldDB" id="A0A078KPU1"/>
<dbReference type="Gene3D" id="3.40.710.10">
    <property type="entry name" value="DD-peptidase/beta-lactamase superfamily"/>
    <property type="match status" value="1"/>
</dbReference>
<dbReference type="STRING" id="29343.CCDG5_1319"/>